<dbReference type="AlphaFoldDB" id="A0A2G5P7S3"/>
<feature type="compositionally biased region" description="Low complexity" evidence="1">
    <location>
        <begin position="30"/>
        <end position="63"/>
    </location>
</feature>
<keyword evidence="2" id="KW-0732">Signal</keyword>
<dbReference type="STRING" id="85968.GCA_900073015_02751"/>
<evidence type="ECO:0000256" key="2">
    <source>
        <dbReference type="SAM" id="SignalP"/>
    </source>
</evidence>
<keyword evidence="4" id="KW-1185">Reference proteome</keyword>
<evidence type="ECO:0000256" key="1">
    <source>
        <dbReference type="SAM" id="MobiDB-lite"/>
    </source>
</evidence>
<dbReference type="PROSITE" id="PS51257">
    <property type="entry name" value="PROKAR_LIPOPROTEIN"/>
    <property type="match status" value="1"/>
</dbReference>
<proteinExistence type="predicted"/>
<feature type="signal peptide" evidence="2">
    <location>
        <begin position="1"/>
        <end position="27"/>
    </location>
</feature>
<dbReference type="EMBL" id="PDCN02000017">
    <property type="protein sequence ID" value="PIB74418.1"/>
    <property type="molecule type" value="Genomic_DNA"/>
</dbReference>
<gene>
    <name evidence="3" type="ORF">CQY22_013195</name>
</gene>
<evidence type="ECO:0008006" key="5">
    <source>
        <dbReference type="Google" id="ProtNLM"/>
    </source>
</evidence>
<dbReference type="Proteomes" id="UP000230551">
    <property type="component" value="Unassembled WGS sequence"/>
</dbReference>
<sequence>MIRCLRPLAAGLAVAGLVLTGCSTTTGGEPTAPSDASRTAATTSSAAATTTTTVAAPPTQPASEIPSQYTVLAKRANEIISDNSSFWGAMGALIPRSGFIVADTMDGPCGKETSSPAWICDDAGVMTISGPGMSQVQSVVGDLGMAVVIGHEAGHLALPKLDPSVDTGGDLEERRADCAAGAYMKRIANGQSFVFTNPSKADLDTARTQMMNTPARQAAYDFGWNAGMATDCVTYQP</sequence>
<dbReference type="RefSeq" id="WP_090590200.1">
    <property type="nucleotide sequence ID" value="NZ_CP104302.1"/>
</dbReference>
<feature type="region of interest" description="Disordered" evidence="1">
    <location>
        <begin position="25"/>
        <end position="63"/>
    </location>
</feature>
<feature type="chain" id="PRO_5013626701" description="Peptidase" evidence="2">
    <location>
        <begin position="28"/>
        <end position="237"/>
    </location>
</feature>
<evidence type="ECO:0000313" key="3">
    <source>
        <dbReference type="EMBL" id="PIB74418.1"/>
    </source>
</evidence>
<accession>A0A2G5P7S3</accession>
<protein>
    <recommendedName>
        <fullName evidence="5">Peptidase</fullName>
    </recommendedName>
</protein>
<evidence type="ECO:0000313" key="4">
    <source>
        <dbReference type="Proteomes" id="UP000230551"/>
    </source>
</evidence>
<name>A0A2G5P7S3_9MYCO</name>
<organism evidence="3 4">
    <name type="scientific">Mycolicibacterium brumae</name>
    <dbReference type="NCBI Taxonomy" id="85968"/>
    <lineage>
        <taxon>Bacteria</taxon>
        <taxon>Bacillati</taxon>
        <taxon>Actinomycetota</taxon>
        <taxon>Actinomycetes</taxon>
        <taxon>Mycobacteriales</taxon>
        <taxon>Mycobacteriaceae</taxon>
        <taxon>Mycolicibacterium</taxon>
    </lineage>
</organism>
<reference evidence="3 4" key="1">
    <citation type="journal article" date="2017" name="Infect. Genet. Evol.">
        <title>The new phylogeny of the genus Mycobacterium: The old and the news.</title>
        <authorList>
            <person name="Tortoli E."/>
            <person name="Fedrizzi T."/>
            <person name="Meehan C.J."/>
            <person name="Trovato A."/>
            <person name="Grottola A."/>
            <person name="Giacobazzi E."/>
            <person name="Serpini G.F."/>
            <person name="Tagliazucchi S."/>
            <person name="Fabio A."/>
            <person name="Bettua C."/>
            <person name="Bertorelli R."/>
            <person name="Frascaro F."/>
            <person name="De Sanctis V."/>
            <person name="Pecorari M."/>
            <person name="Jousson O."/>
            <person name="Segata N."/>
            <person name="Cirillo D.M."/>
        </authorList>
    </citation>
    <scope>NUCLEOTIDE SEQUENCE [LARGE SCALE GENOMIC DNA]</scope>
    <source>
        <strain evidence="3 4">CIP1034565</strain>
    </source>
</reference>
<comment type="caution">
    <text evidence="3">The sequence shown here is derived from an EMBL/GenBank/DDBJ whole genome shotgun (WGS) entry which is preliminary data.</text>
</comment>